<dbReference type="PANTHER" id="PTHR30446">
    <property type="entry name" value="RECOMBINATION PROTEIN RECR"/>
    <property type="match status" value="1"/>
</dbReference>
<dbReference type="SUPFAM" id="SSF111304">
    <property type="entry name" value="Recombination protein RecR"/>
    <property type="match status" value="1"/>
</dbReference>
<dbReference type="GO" id="GO:0006310">
    <property type="term" value="P:DNA recombination"/>
    <property type="evidence" value="ECO:0007669"/>
    <property type="project" value="UniProtKB-KW"/>
</dbReference>
<proteinExistence type="predicted"/>
<evidence type="ECO:0000313" key="1">
    <source>
        <dbReference type="EMBL" id="KKU14736.1"/>
    </source>
</evidence>
<gene>
    <name evidence="1" type="ORF">UX22_C0017G0003</name>
</gene>
<dbReference type="AlphaFoldDB" id="A0A0G1N2B4"/>
<sequence>MPPEIQNFIEMFSKLPSVGPRMATRLAFYINSLGADGLKNLSGALTSLDALDRCGRCFFIKSRKNELCSFCASPARKQNLVAVVEKDTDVLSIEKSGKFDGVYCVIGELNRQNPLSDVQKERLQKLKNRSLEEFKNTGGEIIIALAPNTFGDFVAELIKQGFKNNRTSDVGTTSDVPNIAFREFRYCCGAVCCGTCCCGATPCCCGARFGFVLKSWAIWPSLFRVVYQTTSFLLIFSQSSGPQKTSPNFCTRTGFCSSPVACRVYTFFIPNDGNFVNLPKYKSPVLRYTAEYEPLEKNSCQTTNTTRTTTSAATTQKRILFNLLIKISLKVRPFF</sequence>
<dbReference type="GO" id="GO:0008270">
    <property type="term" value="F:zinc ion binding"/>
    <property type="evidence" value="ECO:0007669"/>
    <property type="project" value="UniProtKB-KW"/>
</dbReference>
<evidence type="ECO:0000313" key="2">
    <source>
        <dbReference type="Proteomes" id="UP000034727"/>
    </source>
</evidence>
<name>A0A0G1N2B4_9BACT</name>
<dbReference type="Proteomes" id="UP000034727">
    <property type="component" value="Unassembled WGS sequence"/>
</dbReference>
<dbReference type="Gene3D" id="3.40.1360.10">
    <property type="match status" value="1"/>
</dbReference>
<dbReference type="GO" id="GO:0003677">
    <property type="term" value="F:DNA binding"/>
    <property type="evidence" value="ECO:0007669"/>
    <property type="project" value="InterPro"/>
</dbReference>
<reference evidence="1 2" key="1">
    <citation type="journal article" date="2015" name="Nature">
        <title>rRNA introns, odd ribosomes, and small enigmatic genomes across a large radiation of phyla.</title>
        <authorList>
            <person name="Brown C.T."/>
            <person name="Hug L.A."/>
            <person name="Thomas B.C."/>
            <person name="Sharon I."/>
            <person name="Castelle C.J."/>
            <person name="Singh A."/>
            <person name="Wilkins M.J."/>
            <person name="Williams K.H."/>
            <person name="Banfield J.F."/>
        </authorList>
    </citation>
    <scope>NUCLEOTIDE SEQUENCE [LARGE SCALE GENOMIC DNA]</scope>
</reference>
<accession>A0A0G1N2B4</accession>
<organism evidence="1 2">
    <name type="scientific">Candidatus Jorgensenbacteria bacterium GW2011_GWA2_45_9</name>
    <dbReference type="NCBI Taxonomy" id="1618663"/>
    <lineage>
        <taxon>Bacteria</taxon>
        <taxon>Candidatus Joergenseniibacteriota</taxon>
    </lineage>
</organism>
<dbReference type="EMBL" id="LCLJ01000017">
    <property type="protein sequence ID" value="KKU14736.1"/>
    <property type="molecule type" value="Genomic_DNA"/>
</dbReference>
<dbReference type="GO" id="GO:0006281">
    <property type="term" value="P:DNA repair"/>
    <property type="evidence" value="ECO:0007669"/>
    <property type="project" value="UniProtKB-KW"/>
</dbReference>
<comment type="caution">
    <text evidence="1">The sequence shown here is derived from an EMBL/GenBank/DDBJ whole genome shotgun (WGS) entry which is preliminary data.</text>
</comment>
<protein>
    <submittedName>
        <fullName evidence="1">Recombination protein RecR</fullName>
    </submittedName>
</protein>
<dbReference type="PANTHER" id="PTHR30446:SF0">
    <property type="entry name" value="RECOMBINATION PROTEIN RECR"/>
    <property type="match status" value="1"/>
</dbReference>
<dbReference type="InterPro" id="IPR000093">
    <property type="entry name" value="DNA_Rcmb_RecR"/>
</dbReference>
<dbReference type="Gene3D" id="1.10.8.420">
    <property type="entry name" value="RecR Domain 1"/>
    <property type="match status" value="1"/>
</dbReference>
<dbReference type="Pfam" id="PF21176">
    <property type="entry name" value="RecR_HhH"/>
    <property type="match status" value="1"/>
</dbReference>
<dbReference type="InterPro" id="IPR023627">
    <property type="entry name" value="Rcmb_RecR"/>
</dbReference>